<dbReference type="NCBIfam" id="TIGR01537">
    <property type="entry name" value="portal_HK97"/>
    <property type="match status" value="1"/>
</dbReference>
<protein>
    <submittedName>
        <fullName evidence="1">Portal protein</fullName>
    </submittedName>
</protein>
<accession>A0A0R2D6T3</accession>
<reference evidence="1 2" key="1">
    <citation type="journal article" date="2015" name="Genome Announc.">
        <title>Expanding the biotechnology potential of lactobacilli through comparative genomics of 213 strains and associated genera.</title>
        <authorList>
            <person name="Sun Z."/>
            <person name="Harris H.M."/>
            <person name="McCann A."/>
            <person name="Guo C."/>
            <person name="Argimon S."/>
            <person name="Zhang W."/>
            <person name="Yang X."/>
            <person name="Jeffery I.B."/>
            <person name="Cooney J.C."/>
            <person name="Kagawa T.F."/>
            <person name="Liu W."/>
            <person name="Song Y."/>
            <person name="Salvetti E."/>
            <person name="Wrobel A."/>
            <person name="Rasinkangas P."/>
            <person name="Parkhill J."/>
            <person name="Rea M.C."/>
            <person name="O'Sullivan O."/>
            <person name="Ritari J."/>
            <person name="Douillard F.P."/>
            <person name="Paul Ross R."/>
            <person name="Yang R."/>
            <person name="Briner A.E."/>
            <person name="Felis G.E."/>
            <person name="de Vos W.M."/>
            <person name="Barrangou R."/>
            <person name="Klaenhammer T.R."/>
            <person name="Caufield P.W."/>
            <person name="Cui Y."/>
            <person name="Zhang H."/>
            <person name="O'Toole P.W."/>
        </authorList>
    </citation>
    <scope>NUCLEOTIDE SEQUENCE [LARGE SCALE GENOMIC DNA]</scope>
    <source>
        <strain evidence="1 2">DSM 21051</strain>
    </source>
</reference>
<dbReference type="Proteomes" id="UP000051015">
    <property type="component" value="Unassembled WGS sequence"/>
</dbReference>
<keyword evidence="2" id="KW-1185">Reference proteome</keyword>
<dbReference type="InterPro" id="IPR006427">
    <property type="entry name" value="Portal_HK97"/>
</dbReference>
<dbReference type="OrthoDB" id="2243334at2"/>
<gene>
    <name evidence="1" type="ORF">FC19_GL001445</name>
</gene>
<dbReference type="RefSeq" id="WP_057876407.1">
    <property type="nucleotide sequence ID" value="NZ_AYZD01000018.1"/>
</dbReference>
<dbReference type="AlphaFoldDB" id="A0A0R2D6T3"/>
<name>A0A0R2D6T3_9LACO</name>
<comment type="caution">
    <text evidence="1">The sequence shown here is derived from an EMBL/GenBank/DDBJ whole genome shotgun (WGS) entry which is preliminary data.</text>
</comment>
<organism evidence="1 2">
    <name type="scientific">Liquorilactobacillus aquaticus DSM 21051</name>
    <dbReference type="NCBI Taxonomy" id="1423725"/>
    <lineage>
        <taxon>Bacteria</taxon>
        <taxon>Bacillati</taxon>
        <taxon>Bacillota</taxon>
        <taxon>Bacilli</taxon>
        <taxon>Lactobacillales</taxon>
        <taxon>Lactobacillaceae</taxon>
        <taxon>Liquorilactobacillus</taxon>
    </lineage>
</organism>
<evidence type="ECO:0000313" key="2">
    <source>
        <dbReference type="Proteomes" id="UP000051015"/>
    </source>
</evidence>
<proteinExistence type="predicted"/>
<dbReference type="PATRIC" id="fig|1423725.3.peg.1486"/>
<evidence type="ECO:0000313" key="1">
    <source>
        <dbReference type="EMBL" id="KRM95964.1"/>
    </source>
</evidence>
<dbReference type="InterPro" id="IPR006944">
    <property type="entry name" value="Phage/GTA_portal"/>
</dbReference>
<sequence>MGLLTPRNFKKRKAKNFVYPSGSGMHSMMSSIAGLPISFVGANEALSNVNVFSVINRISSDVASAHFKTENKAALKRLEQPSRLISRFSFWQGVLIQLCLGGNDYVPLVGTDLEHIPLSDVQINYLPGNRGIVYTANESNERPQMTLNQNQMLHFRLMPDPNYRFLIGKSPLESLQGALTVGQKSDESNLKALENQINSSGKLKISKTLNDAEDLLDAREAFEKANSGENSGRLMTLPDFMDYEQFEIKADVFKALAENASYSADQISQAFGIPSDILGGGSSTESQHSNKEQVTAFYLANLNTYVNPIIDELRTKLNAPDLELDIKSMLDVDDSLLVSQIKDLTTAGAIGQAQAEFMLKRARFCPNNLPAYTSPMKGGDTNVNKG</sequence>
<dbReference type="EMBL" id="AYZD01000018">
    <property type="protein sequence ID" value="KRM95964.1"/>
    <property type="molecule type" value="Genomic_DNA"/>
</dbReference>
<dbReference type="Pfam" id="PF04860">
    <property type="entry name" value="Phage_portal"/>
    <property type="match status" value="1"/>
</dbReference>
<dbReference type="STRING" id="1423725.FC19_GL001445"/>